<proteinExistence type="predicted"/>
<evidence type="ECO:0000313" key="4">
    <source>
        <dbReference type="Proteomes" id="UP001157138"/>
    </source>
</evidence>
<dbReference type="Proteomes" id="UP001157138">
    <property type="component" value="Unassembled WGS sequence"/>
</dbReference>
<reference evidence="4" key="1">
    <citation type="journal article" date="2019" name="Int. J. Syst. Evol. Microbiol.">
        <title>The Global Catalogue of Microorganisms (GCM) 10K type strain sequencing project: providing services to taxonomists for standard genome sequencing and annotation.</title>
        <authorList>
            <consortium name="The Broad Institute Genomics Platform"/>
            <consortium name="The Broad Institute Genome Sequencing Center for Infectious Disease"/>
            <person name="Wu L."/>
            <person name="Ma J."/>
        </authorList>
    </citation>
    <scope>NUCLEOTIDE SEQUENCE [LARGE SCALE GENOMIC DNA]</scope>
    <source>
        <strain evidence="4">NBRC 108723</strain>
    </source>
</reference>
<evidence type="ECO:0000259" key="2">
    <source>
        <dbReference type="Pfam" id="PF15608"/>
    </source>
</evidence>
<dbReference type="InterPro" id="IPR028157">
    <property type="entry name" value="PELOTA_dom"/>
</dbReference>
<dbReference type="InterPro" id="IPR011215">
    <property type="entry name" value="StiP_N"/>
</dbReference>
<protein>
    <recommendedName>
        <fullName evidence="5">PELOTA RNA-binding domain-containing protein</fullName>
    </recommendedName>
</protein>
<dbReference type="Pfam" id="PF15608">
    <property type="entry name" value="PELOTA_1"/>
    <property type="match status" value="1"/>
</dbReference>
<gene>
    <name evidence="3" type="ORF">GCM10007938_34760</name>
</gene>
<dbReference type="InterPro" id="IPR048336">
    <property type="entry name" value="StiP-like"/>
</dbReference>
<comment type="caution">
    <text evidence="3">The sequence shown here is derived from an EMBL/GenBank/DDBJ whole genome shotgun (WGS) entry which is preliminary data.</text>
</comment>
<name>A0ABQ6F2G7_9VIBR</name>
<feature type="domain" description="PELOTA RNA-binding" evidence="2">
    <location>
        <begin position="297"/>
        <end position="373"/>
    </location>
</feature>
<dbReference type="PIRSF" id="PIRSF020979">
    <property type="entry name" value="UCP020979"/>
    <property type="match status" value="1"/>
</dbReference>
<evidence type="ECO:0000313" key="3">
    <source>
        <dbReference type="EMBL" id="GLT19693.1"/>
    </source>
</evidence>
<sequence length="380" mass="43623">MVVDTMNSSLTPILGSYEKNDCKFLLQETKCEFISIEEKEKLIQSGKRHYSELLNKELEPSDDYLNLFFHFTEKYKSKLAQHVFILAEKINHYQEGQITLVSLARAGTPIGVLVKKALEYFFNRNVVHYSISIIRDRGIDTVALDYLIKMKSYTPESIVFIDGWTAKGVITNELKNSILTYNQENGVYIKPLLYVISDTGGVADYFASQEDYPIPSSMLNSTVSGLVSRTLWQEPESQQFHGCYINRHLKDFDYSQWFIVQIASCFEDKEIIIGSKKDNYNIDAIYARKSRQKTMEEFISSMIKKYVIDDINHIKPGIAESTRVILRRVPSLLIVRSIECEKVKHLLMLAKEKKVKVEVDSSLLFEACALIKSVSIEGLE</sequence>
<dbReference type="EMBL" id="BSPW01000082">
    <property type="protein sequence ID" value="GLT19693.1"/>
    <property type="molecule type" value="Genomic_DNA"/>
</dbReference>
<keyword evidence="4" id="KW-1185">Reference proteome</keyword>
<feature type="domain" description="Cysteine protease StiP N-terminal" evidence="1">
    <location>
        <begin position="15"/>
        <end position="262"/>
    </location>
</feature>
<dbReference type="Pfam" id="PF11202">
    <property type="entry name" value="StiP"/>
    <property type="match status" value="1"/>
</dbReference>
<organism evidence="3 4">
    <name type="scientific">Vibrio zhanjiangensis</name>
    <dbReference type="NCBI Taxonomy" id="1046128"/>
    <lineage>
        <taxon>Bacteria</taxon>
        <taxon>Pseudomonadati</taxon>
        <taxon>Pseudomonadota</taxon>
        <taxon>Gammaproteobacteria</taxon>
        <taxon>Vibrionales</taxon>
        <taxon>Vibrionaceae</taxon>
        <taxon>Vibrio</taxon>
    </lineage>
</organism>
<evidence type="ECO:0008006" key="5">
    <source>
        <dbReference type="Google" id="ProtNLM"/>
    </source>
</evidence>
<evidence type="ECO:0000259" key="1">
    <source>
        <dbReference type="Pfam" id="PF11202"/>
    </source>
</evidence>
<accession>A0ABQ6F2G7</accession>